<proteinExistence type="predicted"/>
<dbReference type="PROSITE" id="PS51737">
    <property type="entry name" value="RECOMBINASE_DNA_BIND"/>
    <property type="match status" value="1"/>
</dbReference>
<accession>A0ABV8RMP5</accession>
<feature type="domain" description="Recombinase" evidence="2">
    <location>
        <begin position="167"/>
        <end position="281"/>
    </location>
</feature>
<sequence>MPEKLSRCAVYTRKSTEDGLEQEFNSLDAQYEACCAYALSQRHEGWQLVTERYDDGGFSGGSMKRPGLTRLLADVAAGKIDVILVYKLDRLTRSLGDFSKIVEVLDAANSSFVSITQSFNTTTSMGRLTLNMLLSFAQFEREVTGERIRDKIAASKRRGMWMGGTVPVGYLVKDRKLIVNEPQAEVVRHIMQRYVELGSVVELVDDLSRSGYRTEIKISAEGKQSGGVLYSRGMLYRLLTNPVYRGMIIHKSEAHPGEHVAIVSKQLWDKVQQALAERTQGHSRRMKAKAPSLLVGLLFDGEGRPMTPSHAVKQRVRYRYYITRPDLGDGARAWRVSAHDVENIVCERLTRFLRDRQELLDAVRTAAFDAQATDQLLRSGEASAQTLSEGPPQLRLRELSKLIERVQLNTEDVEITIERKAVLKMAGQSLSGDASFEPIVLRSTAARVWHGRQLRLVVSGPDTGDNRPPSPALVRLMADVHEARQLVLANPGLTLSGVARSAGRCRVRLKELLRLACLSPEIVLAILEGREPIGLSNTMLLNTPLPLVWREQHELLGFT</sequence>
<dbReference type="InterPro" id="IPR050639">
    <property type="entry name" value="SSR_resolvase"/>
</dbReference>
<evidence type="ECO:0000313" key="4">
    <source>
        <dbReference type="Proteomes" id="UP001595828"/>
    </source>
</evidence>
<dbReference type="Gene3D" id="3.40.50.1390">
    <property type="entry name" value="Resolvase, N-terminal catalytic domain"/>
    <property type="match status" value="1"/>
</dbReference>
<keyword evidence="4" id="KW-1185">Reference proteome</keyword>
<feature type="domain" description="Resolvase/invertase-type recombinase catalytic" evidence="1">
    <location>
        <begin position="7"/>
        <end position="159"/>
    </location>
</feature>
<dbReference type="Proteomes" id="UP001595828">
    <property type="component" value="Unassembled WGS sequence"/>
</dbReference>
<gene>
    <name evidence="3" type="ORF">ACFO0A_06195</name>
</gene>
<evidence type="ECO:0000259" key="1">
    <source>
        <dbReference type="PROSITE" id="PS51736"/>
    </source>
</evidence>
<evidence type="ECO:0000259" key="2">
    <source>
        <dbReference type="PROSITE" id="PS51737"/>
    </source>
</evidence>
<dbReference type="Pfam" id="PF07508">
    <property type="entry name" value="Recombinase"/>
    <property type="match status" value="1"/>
</dbReference>
<dbReference type="InterPro" id="IPR011109">
    <property type="entry name" value="DNA_bind_recombinase_dom"/>
</dbReference>
<dbReference type="Pfam" id="PF00239">
    <property type="entry name" value="Resolvase"/>
    <property type="match status" value="1"/>
</dbReference>
<dbReference type="SUPFAM" id="SSF53041">
    <property type="entry name" value="Resolvase-like"/>
    <property type="match status" value="1"/>
</dbReference>
<evidence type="ECO:0000313" key="3">
    <source>
        <dbReference type="EMBL" id="MFC4294647.1"/>
    </source>
</evidence>
<name>A0ABV8RMP5_9SPHN</name>
<reference evidence="4" key="1">
    <citation type="journal article" date="2019" name="Int. J. Syst. Evol. Microbiol.">
        <title>The Global Catalogue of Microorganisms (GCM) 10K type strain sequencing project: providing services to taxonomists for standard genome sequencing and annotation.</title>
        <authorList>
            <consortium name="The Broad Institute Genomics Platform"/>
            <consortium name="The Broad Institute Genome Sequencing Center for Infectious Disease"/>
            <person name="Wu L."/>
            <person name="Ma J."/>
        </authorList>
    </citation>
    <scope>NUCLEOTIDE SEQUENCE [LARGE SCALE GENOMIC DNA]</scope>
    <source>
        <strain evidence="4">CGMCC 1.12989</strain>
    </source>
</reference>
<dbReference type="EMBL" id="JBHSDR010000003">
    <property type="protein sequence ID" value="MFC4294647.1"/>
    <property type="molecule type" value="Genomic_DNA"/>
</dbReference>
<dbReference type="Gene3D" id="3.90.1750.20">
    <property type="entry name" value="Putative Large Serine Recombinase, Chain B, Domain 2"/>
    <property type="match status" value="1"/>
</dbReference>
<dbReference type="CDD" id="cd03768">
    <property type="entry name" value="SR_ResInv"/>
    <property type="match status" value="1"/>
</dbReference>
<dbReference type="RefSeq" id="WP_379538093.1">
    <property type="nucleotide sequence ID" value="NZ_JBHSDR010000003.1"/>
</dbReference>
<dbReference type="PANTHER" id="PTHR30461:SF23">
    <property type="entry name" value="DNA RECOMBINASE-RELATED"/>
    <property type="match status" value="1"/>
</dbReference>
<dbReference type="InterPro" id="IPR036162">
    <property type="entry name" value="Resolvase-like_N_sf"/>
</dbReference>
<dbReference type="InterPro" id="IPR038109">
    <property type="entry name" value="DNA_bind_recomb_sf"/>
</dbReference>
<comment type="caution">
    <text evidence="3">The sequence shown here is derived from an EMBL/GenBank/DDBJ whole genome shotgun (WGS) entry which is preliminary data.</text>
</comment>
<protein>
    <submittedName>
        <fullName evidence="3">Recombinase family protein</fullName>
    </submittedName>
</protein>
<dbReference type="InterPro" id="IPR006119">
    <property type="entry name" value="Resolv_N"/>
</dbReference>
<dbReference type="PROSITE" id="PS51736">
    <property type="entry name" value="RECOMBINASES_3"/>
    <property type="match status" value="1"/>
</dbReference>
<dbReference type="PANTHER" id="PTHR30461">
    <property type="entry name" value="DNA-INVERTASE FROM LAMBDOID PROPHAGE"/>
    <property type="match status" value="1"/>
</dbReference>
<organism evidence="3 4">
    <name type="scientific">Novosphingobium tardum</name>
    <dbReference type="NCBI Taxonomy" id="1538021"/>
    <lineage>
        <taxon>Bacteria</taxon>
        <taxon>Pseudomonadati</taxon>
        <taxon>Pseudomonadota</taxon>
        <taxon>Alphaproteobacteria</taxon>
        <taxon>Sphingomonadales</taxon>
        <taxon>Sphingomonadaceae</taxon>
        <taxon>Novosphingobium</taxon>
    </lineage>
</organism>
<dbReference type="SMART" id="SM00857">
    <property type="entry name" value="Resolvase"/>
    <property type="match status" value="1"/>
</dbReference>